<evidence type="ECO:0000313" key="2">
    <source>
        <dbReference type="Proteomes" id="UP001267290"/>
    </source>
</evidence>
<accession>A0ABU1P723</accession>
<protein>
    <submittedName>
        <fullName evidence="1">Uncharacterized protein</fullName>
    </submittedName>
</protein>
<proteinExistence type="predicted"/>
<gene>
    <name evidence="1" type="ORF">J2736_006750</name>
</gene>
<dbReference type="Proteomes" id="UP001267290">
    <property type="component" value="Unassembled WGS sequence"/>
</dbReference>
<dbReference type="EMBL" id="JAVDSB010000030">
    <property type="protein sequence ID" value="MDR6555488.1"/>
    <property type="molecule type" value="Genomic_DNA"/>
</dbReference>
<evidence type="ECO:0000313" key="1">
    <source>
        <dbReference type="EMBL" id="MDR6555488.1"/>
    </source>
</evidence>
<keyword evidence="2" id="KW-1185">Reference proteome</keyword>
<name>A0ABU1P723_9BACL</name>
<organism evidence="1 2">
    <name type="scientific">Paenibacillus qinlingensis</name>
    <dbReference type="NCBI Taxonomy" id="1837343"/>
    <lineage>
        <taxon>Bacteria</taxon>
        <taxon>Bacillati</taxon>
        <taxon>Bacillota</taxon>
        <taxon>Bacilli</taxon>
        <taxon>Bacillales</taxon>
        <taxon>Paenibacillaceae</taxon>
        <taxon>Paenibacillus</taxon>
    </lineage>
</organism>
<sequence length="53" mass="6261">MSIRQYINPKLQNGKLIYLEDDADRITVKLTETMLNKYEESLLRKEDNKTEAS</sequence>
<comment type="caution">
    <text evidence="1">The sequence shown here is derived from an EMBL/GenBank/DDBJ whole genome shotgun (WGS) entry which is preliminary data.</text>
</comment>
<dbReference type="RefSeq" id="WP_310502808.1">
    <property type="nucleotide sequence ID" value="NZ_JAVDSB010000030.1"/>
</dbReference>
<reference evidence="1 2" key="1">
    <citation type="submission" date="2023-07" db="EMBL/GenBank/DDBJ databases">
        <title>Sorghum-associated microbial communities from plants grown in Nebraska, USA.</title>
        <authorList>
            <person name="Schachtman D."/>
        </authorList>
    </citation>
    <scope>NUCLEOTIDE SEQUENCE [LARGE SCALE GENOMIC DNA]</scope>
    <source>
        <strain evidence="1 2">CC258</strain>
    </source>
</reference>